<proteinExistence type="predicted"/>
<dbReference type="OrthoDB" id="5920587at2759"/>
<comment type="caution">
    <text evidence="1">The sequence shown here is derived from an EMBL/GenBank/DDBJ whole genome shotgun (WGS) entry which is preliminary data.</text>
</comment>
<dbReference type="AlphaFoldDB" id="A0A0V0RIG5"/>
<accession>A0A0V0RIG5</accession>
<gene>
    <name evidence="1" type="ORF">T07_9531</name>
</gene>
<keyword evidence="2" id="KW-1185">Reference proteome</keyword>
<dbReference type="Proteomes" id="UP000054630">
    <property type="component" value="Unassembled WGS sequence"/>
</dbReference>
<evidence type="ECO:0000313" key="2">
    <source>
        <dbReference type="Proteomes" id="UP000054630"/>
    </source>
</evidence>
<dbReference type="EMBL" id="JYDL01000167">
    <property type="protein sequence ID" value="KRX14207.1"/>
    <property type="molecule type" value="Genomic_DNA"/>
</dbReference>
<organism evidence="1 2">
    <name type="scientific">Trichinella nelsoni</name>
    <dbReference type="NCBI Taxonomy" id="6336"/>
    <lineage>
        <taxon>Eukaryota</taxon>
        <taxon>Metazoa</taxon>
        <taxon>Ecdysozoa</taxon>
        <taxon>Nematoda</taxon>
        <taxon>Enoplea</taxon>
        <taxon>Dorylaimia</taxon>
        <taxon>Trichinellida</taxon>
        <taxon>Trichinellidae</taxon>
        <taxon>Trichinella</taxon>
    </lineage>
</organism>
<reference evidence="1 2" key="1">
    <citation type="submission" date="2015-01" db="EMBL/GenBank/DDBJ databases">
        <title>Evolution of Trichinella species and genotypes.</title>
        <authorList>
            <person name="Korhonen P.K."/>
            <person name="Edoardo P."/>
            <person name="Giuseppe L.R."/>
            <person name="Gasser R.B."/>
        </authorList>
    </citation>
    <scope>NUCLEOTIDE SEQUENCE [LARGE SCALE GENOMIC DNA]</scope>
    <source>
        <strain evidence="1">ISS37</strain>
    </source>
</reference>
<name>A0A0V0RIG5_9BILA</name>
<evidence type="ECO:0000313" key="1">
    <source>
        <dbReference type="EMBL" id="KRX14207.1"/>
    </source>
</evidence>
<protein>
    <submittedName>
        <fullName evidence="1">Uncharacterized protein</fullName>
    </submittedName>
</protein>
<sequence>MITTNIMPQLCFTARKRAQLDLETDWMQQLARLLSTSITSSVPSRCTSVAEGPFSLVSSTSILFVEETKRKMKMLLVTSFLPVPQADTDVSLLEAGTAGSTLALFQ</sequence>